<reference evidence="2 3" key="1">
    <citation type="submission" date="2016-08" db="EMBL/GenBank/DDBJ databases">
        <title>Genomes of anaerobic fungi encode conserved fungal cellulosomes for biomass hydrolysis.</title>
        <authorList>
            <consortium name="DOE Joint Genome Institute"/>
            <person name="Haitjema C.H."/>
            <person name="Gilmore S.P."/>
            <person name="Henske J.K."/>
            <person name="Solomon K.V."/>
            <person name="De Groot R."/>
            <person name="Kuo A."/>
            <person name="Mondo S.J."/>
            <person name="Salamov A.A."/>
            <person name="Labutti K."/>
            <person name="Zhao Z."/>
            <person name="Chiniquy J."/>
            <person name="Barry K."/>
            <person name="Brewer H.M."/>
            <person name="Purvine S.O."/>
            <person name="Wright A.T."/>
            <person name="Boxma B."/>
            <person name="Van Alen T."/>
            <person name="Hackstein J.H."/>
            <person name="Baker S.E."/>
            <person name="Grigoriev I.V."/>
            <person name="O'Malley M.A."/>
        </authorList>
    </citation>
    <scope>NUCLEOTIDE SEQUENCE [LARGE SCALE GENOMIC DNA]</scope>
    <source>
        <strain evidence="3">finn</strain>
    </source>
</reference>
<evidence type="ECO:0000256" key="1">
    <source>
        <dbReference type="SAM" id="MobiDB-lite"/>
    </source>
</evidence>
<organism evidence="2 3">
    <name type="scientific">Piromyces finnis</name>
    <dbReference type="NCBI Taxonomy" id="1754191"/>
    <lineage>
        <taxon>Eukaryota</taxon>
        <taxon>Fungi</taxon>
        <taxon>Fungi incertae sedis</taxon>
        <taxon>Chytridiomycota</taxon>
        <taxon>Chytridiomycota incertae sedis</taxon>
        <taxon>Neocallimastigomycetes</taxon>
        <taxon>Neocallimastigales</taxon>
        <taxon>Neocallimastigaceae</taxon>
        <taxon>Piromyces</taxon>
    </lineage>
</organism>
<evidence type="ECO:0000313" key="3">
    <source>
        <dbReference type="Proteomes" id="UP000193719"/>
    </source>
</evidence>
<dbReference type="Proteomes" id="UP000193719">
    <property type="component" value="Unassembled WGS sequence"/>
</dbReference>
<gene>
    <name evidence="2" type="ORF">BCR36DRAFT_107186</name>
</gene>
<feature type="compositionally biased region" description="Basic and acidic residues" evidence="1">
    <location>
        <begin position="54"/>
        <end position="67"/>
    </location>
</feature>
<name>A0A1Y1V2Z7_9FUNG</name>
<evidence type="ECO:0000313" key="2">
    <source>
        <dbReference type="EMBL" id="ORX45992.1"/>
    </source>
</evidence>
<comment type="caution">
    <text evidence="2">The sequence shown here is derived from an EMBL/GenBank/DDBJ whole genome shotgun (WGS) entry which is preliminary data.</text>
</comment>
<proteinExistence type="predicted"/>
<accession>A0A1Y1V2Z7</accession>
<feature type="compositionally biased region" description="Low complexity" evidence="1">
    <location>
        <begin position="1"/>
        <end position="14"/>
    </location>
</feature>
<keyword evidence="3" id="KW-1185">Reference proteome</keyword>
<dbReference type="AlphaFoldDB" id="A0A1Y1V2Z7"/>
<protein>
    <submittedName>
        <fullName evidence="2">Uncharacterized protein</fullName>
    </submittedName>
</protein>
<feature type="compositionally biased region" description="Polar residues" evidence="1">
    <location>
        <begin position="220"/>
        <end position="230"/>
    </location>
</feature>
<reference evidence="2 3" key="2">
    <citation type="submission" date="2016-08" db="EMBL/GenBank/DDBJ databases">
        <title>Pervasive Adenine N6-methylation of Active Genes in Fungi.</title>
        <authorList>
            <consortium name="DOE Joint Genome Institute"/>
            <person name="Mondo S.J."/>
            <person name="Dannebaum R.O."/>
            <person name="Kuo R.C."/>
            <person name="Labutti K."/>
            <person name="Haridas S."/>
            <person name="Kuo A."/>
            <person name="Salamov A."/>
            <person name="Ahrendt S.R."/>
            <person name="Lipzen A."/>
            <person name="Sullivan W."/>
            <person name="Andreopoulos W.B."/>
            <person name="Clum A."/>
            <person name="Lindquist E."/>
            <person name="Daum C."/>
            <person name="Ramamoorthy G.K."/>
            <person name="Gryganskyi A."/>
            <person name="Culley D."/>
            <person name="Magnuson J.K."/>
            <person name="James T.Y."/>
            <person name="O'Malley M.A."/>
            <person name="Stajich J.E."/>
            <person name="Spatafora J.W."/>
            <person name="Visel A."/>
            <person name="Grigoriev I.V."/>
        </authorList>
    </citation>
    <scope>NUCLEOTIDE SEQUENCE [LARGE SCALE GENOMIC DNA]</scope>
    <source>
        <strain evidence="3">finn</strain>
    </source>
</reference>
<dbReference type="OrthoDB" id="10491088at2759"/>
<dbReference type="EMBL" id="MCFH01000037">
    <property type="protein sequence ID" value="ORX45992.1"/>
    <property type="molecule type" value="Genomic_DNA"/>
</dbReference>
<sequence>MLTAEEQNSSVSNNENEKSIVETTENEVKQTENEGNKAITIEKVKEEIEETKEEIEKLEESNNKENKEDDDIVIPPPPEFSVPLFTKYIHGRQRSISISSELSNDSYLYEETNITVDSSGENDSIINADNESIVNTEVSVDINSIDNHKDEERDDTTIKDVPRDIGIKVPILAEDIIAQNTQEIIEEKKPDLTVATDETHLNLGNHIPPPRSSASLSASVTRQEGIQDTTQNEKEINFKKGVLK</sequence>
<feature type="compositionally biased region" description="Basic and acidic residues" evidence="1">
    <location>
        <begin position="15"/>
        <end position="46"/>
    </location>
</feature>
<feature type="region of interest" description="Disordered" evidence="1">
    <location>
        <begin position="201"/>
        <end position="244"/>
    </location>
</feature>
<feature type="region of interest" description="Disordered" evidence="1">
    <location>
        <begin position="1"/>
        <end position="77"/>
    </location>
</feature>